<dbReference type="KEGG" id="cad:Curi_c24390"/>
<dbReference type="GO" id="GO:0005886">
    <property type="term" value="C:plasma membrane"/>
    <property type="evidence" value="ECO:0007669"/>
    <property type="project" value="UniProtKB-SubCell"/>
</dbReference>
<protein>
    <submittedName>
        <fullName evidence="9">Carbohydrate uptake ABC transporter permease protein</fullName>
    </submittedName>
</protein>
<evidence type="ECO:0000256" key="4">
    <source>
        <dbReference type="ARBA" id="ARBA00022692"/>
    </source>
</evidence>
<dbReference type="CDD" id="cd06261">
    <property type="entry name" value="TM_PBP2"/>
    <property type="match status" value="1"/>
</dbReference>
<dbReference type="RefSeq" id="WP_014968568.1">
    <property type="nucleotide sequence ID" value="NC_018664.1"/>
</dbReference>
<evidence type="ECO:0000313" key="9">
    <source>
        <dbReference type="EMBL" id="AFS79434.1"/>
    </source>
</evidence>
<dbReference type="OrthoDB" id="9787837at2"/>
<evidence type="ECO:0000256" key="6">
    <source>
        <dbReference type="ARBA" id="ARBA00023136"/>
    </source>
</evidence>
<dbReference type="Proteomes" id="UP000006094">
    <property type="component" value="Chromosome"/>
</dbReference>
<dbReference type="InterPro" id="IPR000515">
    <property type="entry name" value="MetI-like"/>
</dbReference>
<dbReference type="InterPro" id="IPR035906">
    <property type="entry name" value="MetI-like_sf"/>
</dbReference>
<dbReference type="Gene3D" id="1.10.3720.10">
    <property type="entry name" value="MetI-like"/>
    <property type="match status" value="1"/>
</dbReference>
<dbReference type="AlphaFoldDB" id="K0B1U9"/>
<name>K0B1U9_GOTA9</name>
<keyword evidence="3" id="KW-1003">Cell membrane</keyword>
<dbReference type="PANTHER" id="PTHR43744">
    <property type="entry name" value="ABC TRANSPORTER PERMEASE PROTEIN MG189-RELATED-RELATED"/>
    <property type="match status" value="1"/>
</dbReference>
<dbReference type="PROSITE" id="PS50928">
    <property type="entry name" value="ABC_TM1"/>
    <property type="match status" value="1"/>
</dbReference>
<dbReference type="EMBL" id="CP003326">
    <property type="protein sequence ID" value="AFS79434.1"/>
    <property type="molecule type" value="Genomic_DNA"/>
</dbReference>
<reference evidence="9 10" key="1">
    <citation type="journal article" date="2012" name="PLoS ONE">
        <title>The purine-utilizing bacterium Clostridium acidurici 9a: a genome-guided metabolic reconsideration.</title>
        <authorList>
            <person name="Hartwich K."/>
            <person name="Poehlein A."/>
            <person name="Daniel R."/>
        </authorList>
    </citation>
    <scope>NUCLEOTIDE SEQUENCE [LARGE SCALE GENOMIC DNA]</scope>
    <source>
        <strain evidence="10">ATCC 7906 / DSM 604 / BCRC 14475 / CIP 104303 / KCTC 5404 / NCIMB 10678 / 9a</strain>
    </source>
</reference>
<dbReference type="SUPFAM" id="SSF161098">
    <property type="entry name" value="MetI-like"/>
    <property type="match status" value="1"/>
</dbReference>
<accession>K0B1U9</accession>
<dbReference type="GO" id="GO:0055085">
    <property type="term" value="P:transmembrane transport"/>
    <property type="evidence" value="ECO:0007669"/>
    <property type="project" value="InterPro"/>
</dbReference>
<organism evidence="9 10">
    <name type="scientific">Gottschalkia acidurici (strain ATCC 7906 / DSM 604 / BCRC 14475 / CIP 104303 / KCTC 5404 / NCIMB 10678 / 9a)</name>
    <name type="common">Clostridium acidurici</name>
    <dbReference type="NCBI Taxonomy" id="1128398"/>
    <lineage>
        <taxon>Bacteria</taxon>
        <taxon>Bacillati</taxon>
        <taxon>Bacillota</taxon>
        <taxon>Tissierellia</taxon>
        <taxon>Tissierellales</taxon>
        <taxon>Gottschalkiaceae</taxon>
        <taxon>Gottschalkia</taxon>
    </lineage>
</organism>
<dbReference type="eggNOG" id="COG0395">
    <property type="taxonomic scope" value="Bacteria"/>
</dbReference>
<evidence type="ECO:0000259" key="8">
    <source>
        <dbReference type="PROSITE" id="PS50928"/>
    </source>
</evidence>
<dbReference type="Pfam" id="PF00528">
    <property type="entry name" value="BPD_transp_1"/>
    <property type="match status" value="1"/>
</dbReference>
<evidence type="ECO:0000256" key="1">
    <source>
        <dbReference type="ARBA" id="ARBA00004651"/>
    </source>
</evidence>
<feature type="domain" description="ABC transmembrane type-1" evidence="8">
    <location>
        <begin position="71"/>
        <end position="260"/>
    </location>
</feature>
<keyword evidence="10" id="KW-1185">Reference proteome</keyword>
<evidence type="ECO:0000256" key="5">
    <source>
        <dbReference type="ARBA" id="ARBA00022989"/>
    </source>
</evidence>
<evidence type="ECO:0000256" key="2">
    <source>
        <dbReference type="ARBA" id="ARBA00022448"/>
    </source>
</evidence>
<proteinExistence type="inferred from homology"/>
<keyword evidence="2 7" id="KW-0813">Transport</keyword>
<keyword evidence="6" id="KW-0472">Membrane</keyword>
<sequence>MRRQNSVKITVTYMLLIIGAIFILLPFIWMITTSLKPSNEVLIMPPKWIPSKLMWENYKIAFQSAPFKRYFINSIFVTTVVTLCELFTTILAAFAFSRIRFKGRDILFSILIATMMVPGEVLIIPNFVTLSNLGWIDTYKALIIPWCASIFAIFLLRQYFLGIPEQLYYAAKIDGCSDSRYLWSIMVPIAKPALMTLAILKIVGSWNSFMWPLIVTNSDNMRTLPVALSAFSSEAGTQHNVLMAASTMIIFPVFIIYLILQKHIVAGVSRTGMKG</sequence>
<gene>
    <name evidence="9" type="ordered locus">Curi_c24390</name>
</gene>
<keyword evidence="5" id="KW-1133">Transmembrane helix</keyword>
<dbReference type="HOGENOM" id="CLU_016047_1_1_9"/>
<evidence type="ECO:0000256" key="7">
    <source>
        <dbReference type="RuleBase" id="RU363032"/>
    </source>
</evidence>
<evidence type="ECO:0000256" key="3">
    <source>
        <dbReference type="ARBA" id="ARBA00022475"/>
    </source>
</evidence>
<evidence type="ECO:0000313" key="10">
    <source>
        <dbReference type="Proteomes" id="UP000006094"/>
    </source>
</evidence>
<dbReference type="PATRIC" id="fig|1128398.3.peg.2514"/>
<keyword evidence="4" id="KW-0812">Transmembrane</keyword>
<comment type="similarity">
    <text evidence="7">Belongs to the binding-protein-dependent transport system permease family.</text>
</comment>
<comment type="subcellular location">
    <subcellularLocation>
        <location evidence="1 7">Cell membrane</location>
        <topology evidence="1 7">Multi-pass membrane protein</topology>
    </subcellularLocation>
</comment>
<dbReference type="PANTHER" id="PTHR43744:SF12">
    <property type="entry name" value="ABC TRANSPORTER PERMEASE PROTEIN MG189-RELATED"/>
    <property type="match status" value="1"/>
</dbReference>
<dbReference type="STRING" id="1128398.Curi_c24390"/>